<accession>A0A8L0DQA1</accession>
<organism evidence="2 3">
    <name type="scientific">Oncorhynchus mykiss</name>
    <name type="common">Rainbow trout</name>
    <name type="synonym">Salmo gairdneri</name>
    <dbReference type="NCBI Taxonomy" id="8022"/>
    <lineage>
        <taxon>Eukaryota</taxon>
        <taxon>Metazoa</taxon>
        <taxon>Chordata</taxon>
        <taxon>Craniata</taxon>
        <taxon>Vertebrata</taxon>
        <taxon>Euteleostomi</taxon>
        <taxon>Actinopterygii</taxon>
        <taxon>Neopterygii</taxon>
        <taxon>Teleostei</taxon>
        <taxon>Protacanthopterygii</taxon>
        <taxon>Salmoniformes</taxon>
        <taxon>Salmonidae</taxon>
        <taxon>Salmoninae</taxon>
        <taxon>Oncorhynchus</taxon>
    </lineage>
</organism>
<dbReference type="InterPro" id="IPR056453">
    <property type="entry name" value="HTH_DNAJC9"/>
</dbReference>
<dbReference type="Proteomes" id="UP000694395">
    <property type="component" value="Chromosome 20"/>
</dbReference>
<dbReference type="AlphaFoldDB" id="A0A8L0DQA1"/>
<sequence>MGLMDQCEMLYKMSNPYDVIGVTKDASEADQATAKFQFDILNFEKSYKNCEDEKHDLMRVYVEHKGDMDRIMENVLCATLEDETQIRAILKSAISSAPRHLKRERKSNAIHGVHIQWEQKVCEPFRTTWISALIGHNI</sequence>
<reference evidence="2" key="1">
    <citation type="submission" date="2020-07" db="EMBL/GenBank/DDBJ databases">
        <title>A long reads based de novo assembly of the rainbow trout Arlee double haploid line genome.</title>
        <authorList>
            <person name="Gao G."/>
            <person name="Palti Y."/>
        </authorList>
    </citation>
    <scope>NUCLEOTIDE SEQUENCE [LARGE SCALE GENOMIC DNA]</scope>
</reference>
<dbReference type="GO" id="GO:0031072">
    <property type="term" value="F:heat shock protein binding"/>
    <property type="evidence" value="ECO:0007669"/>
    <property type="project" value="TreeGrafter"/>
</dbReference>
<dbReference type="InterPro" id="IPR052594">
    <property type="entry name" value="J_domain-containing_protein"/>
</dbReference>
<proteinExistence type="predicted"/>
<dbReference type="PANTHER" id="PTHR44144">
    <property type="entry name" value="DNAJ HOMOLOG SUBFAMILY C MEMBER 9"/>
    <property type="match status" value="1"/>
</dbReference>
<dbReference type="PANTHER" id="PTHR44144:SF1">
    <property type="entry name" value="DNAJ HOMOLOG SUBFAMILY C MEMBER 9"/>
    <property type="match status" value="1"/>
</dbReference>
<dbReference type="GO" id="GO:0005634">
    <property type="term" value="C:nucleus"/>
    <property type="evidence" value="ECO:0007669"/>
    <property type="project" value="TreeGrafter"/>
</dbReference>
<evidence type="ECO:0000259" key="1">
    <source>
        <dbReference type="Pfam" id="PF23302"/>
    </source>
</evidence>
<dbReference type="GO" id="GO:0005737">
    <property type="term" value="C:cytoplasm"/>
    <property type="evidence" value="ECO:0007669"/>
    <property type="project" value="TreeGrafter"/>
</dbReference>
<name>A0A8L0DQA1_ONCMY</name>
<reference evidence="2" key="2">
    <citation type="submission" date="2025-08" db="UniProtKB">
        <authorList>
            <consortium name="Ensembl"/>
        </authorList>
    </citation>
    <scope>IDENTIFICATION</scope>
</reference>
<dbReference type="GeneTree" id="ENSGT01150000290270"/>
<reference evidence="2" key="3">
    <citation type="submission" date="2025-09" db="UniProtKB">
        <authorList>
            <consortium name="Ensembl"/>
        </authorList>
    </citation>
    <scope>IDENTIFICATION</scope>
</reference>
<keyword evidence="3" id="KW-1185">Reference proteome</keyword>
<evidence type="ECO:0000313" key="3">
    <source>
        <dbReference type="Proteomes" id="UP000694395"/>
    </source>
</evidence>
<dbReference type="Ensembl" id="ENSOMYT00000124288.1">
    <property type="protein sequence ID" value="ENSOMYP00000131249.1"/>
    <property type="gene ID" value="ENSOMYG00000041731.2"/>
</dbReference>
<protein>
    <recommendedName>
        <fullName evidence="1">DNAJC9 HTH domain-containing protein</fullName>
    </recommendedName>
</protein>
<dbReference type="Pfam" id="PF23302">
    <property type="entry name" value="HTH_DNAJC9"/>
    <property type="match status" value="1"/>
</dbReference>
<feature type="domain" description="DNAJC9 HTH" evidence="1">
    <location>
        <begin position="47"/>
        <end position="96"/>
    </location>
</feature>
<evidence type="ECO:0000313" key="2">
    <source>
        <dbReference type="Ensembl" id="ENSOMYP00000131249.1"/>
    </source>
</evidence>